<dbReference type="PANTHER" id="PTHR22911">
    <property type="entry name" value="ACYL-MALONYL CONDENSING ENZYME-RELATED"/>
    <property type="match status" value="1"/>
</dbReference>
<feature type="transmembrane region" description="Helical" evidence="1">
    <location>
        <begin position="229"/>
        <end position="248"/>
    </location>
</feature>
<dbReference type="GO" id="GO:0016020">
    <property type="term" value="C:membrane"/>
    <property type="evidence" value="ECO:0007669"/>
    <property type="project" value="InterPro"/>
</dbReference>
<dbReference type="InterPro" id="IPR000620">
    <property type="entry name" value="EamA_dom"/>
</dbReference>
<evidence type="ECO:0000313" key="4">
    <source>
        <dbReference type="EMBL" id="SOE49485.1"/>
    </source>
</evidence>
<feature type="transmembrane region" description="Helical" evidence="1">
    <location>
        <begin position="46"/>
        <end position="70"/>
    </location>
</feature>
<accession>A0A1C3JZJ4</accession>
<dbReference type="AlphaFoldDB" id="A0A1C3JZJ4"/>
<keyword evidence="1" id="KW-0472">Membrane</keyword>
<organism evidence="3 5">
    <name type="scientific">Orrella dioscoreae</name>
    <dbReference type="NCBI Taxonomy" id="1851544"/>
    <lineage>
        <taxon>Bacteria</taxon>
        <taxon>Pseudomonadati</taxon>
        <taxon>Pseudomonadota</taxon>
        <taxon>Betaproteobacteria</taxon>
        <taxon>Burkholderiales</taxon>
        <taxon>Alcaligenaceae</taxon>
        <taxon>Orrella</taxon>
    </lineage>
</organism>
<dbReference type="OrthoDB" id="8584557at2"/>
<dbReference type="STRING" id="1851544.ODI_01695"/>
<gene>
    <name evidence="3" type="ORF">ODI_01695</name>
    <name evidence="4" type="ORF">ODI_R2107</name>
</gene>
<feature type="transmembrane region" description="Helical" evidence="1">
    <location>
        <begin position="114"/>
        <end position="135"/>
    </location>
</feature>
<feature type="transmembrane region" description="Helical" evidence="1">
    <location>
        <begin position="91"/>
        <end position="108"/>
    </location>
</feature>
<name>A0A1C3JZJ4_9BURK</name>
<feature type="transmembrane region" description="Helical" evidence="1">
    <location>
        <begin position="20"/>
        <end position="40"/>
    </location>
</feature>
<protein>
    <submittedName>
        <fullName evidence="3">Conserved integral membrane protein</fullName>
    </submittedName>
</protein>
<keyword evidence="5" id="KW-1185">Reference proteome</keyword>
<dbReference type="RefSeq" id="WP_067750984.1">
    <property type="nucleotide sequence ID" value="NZ_LT907988.1"/>
</dbReference>
<feature type="transmembrane region" description="Helical" evidence="1">
    <location>
        <begin position="260"/>
        <end position="280"/>
    </location>
</feature>
<reference evidence="3 5" key="1">
    <citation type="submission" date="2016-06" db="EMBL/GenBank/DDBJ databases">
        <authorList>
            <person name="Kjaerup R.B."/>
            <person name="Dalgaard T.S."/>
            <person name="Juul-Madsen H.R."/>
        </authorList>
    </citation>
    <scope>NUCLEOTIDE SEQUENCE [LARGE SCALE GENOMIC DNA]</scope>
    <source>
        <strain evidence="3">Orrdi1</strain>
    </source>
</reference>
<feature type="transmembrane region" description="Helical" evidence="1">
    <location>
        <begin position="167"/>
        <end position="185"/>
    </location>
</feature>
<dbReference type="EMBL" id="FLRC01000010">
    <property type="protein sequence ID" value="SBT24575.1"/>
    <property type="molecule type" value="Genomic_DNA"/>
</dbReference>
<evidence type="ECO:0000256" key="1">
    <source>
        <dbReference type="SAM" id="Phobius"/>
    </source>
</evidence>
<evidence type="ECO:0000313" key="5">
    <source>
        <dbReference type="Proteomes" id="UP000078558"/>
    </source>
</evidence>
<dbReference type="KEGG" id="odi:ODI_R2107"/>
<dbReference type="Proteomes" id="UP000078558">
    <property type="component" value="Chromosome I"/>
</dbReference>
<proteinExistence type="predicted"/>
<dbReference type="EMBL" id="LT907988">
    <property type="protein sequence ID" value="SOE49485.1"/>
    <property type="molecule type" value="Genomic_DNA"/>
</dbReference>
<feature type="transmembrane region" description="Helical" evidence="1">
    <location>
        <begin position="197"/>
        <end position="217"/>
    </location>
</feature>
<feature type="domain" description="EamA" evidence="2">
    <location>
        <begin position="25"/>
        <end position="158"/>
    </location>
</feature>
<dbReference type="InterPro" id="IPR037185">
    <property type="entry name" value="EmrE-like"/>
</dbReference>
<dbReference type="SUPFAM" id="SSF103481">
    <property type="entry name" value="Multidrug resistance efflux transporter EmrE"/>
    <property type="match status" value="2"/>
</dbReference>
<feature type="transmembrane region" description="Helical" evidence="1">
    <location>
        <begin position="144"/>
        <end position="161"/>
    </location>
</feature>
<reference evidence="4 5" key="2">
    <citation type="submission" date="2017-08" db="EMBL/GenBank/DDBJ databases">
        <authorList>
            <person name="de Groot N.N."/>
        </authorList>
    </citation>
    <scope>NUCLEOTIDE SEQUENCE [LARGE SCALE GENOMIC DNA]</scope>
    <source>
        <strain evidence="4">Orrdi1</strain>
    </source>
</reference>
<sequence>MTRPGADGSAGPAPRHTLPAGRLMVGIAVLYASMWCLSTLDASSKWVLAAGVPVLVVAWFRYVAHLLLVAGLLVPMRGWRILRPKRVQDQILRGGTMLCATLMFFLTLRRLPQAEATAIIFLAPLIVLATAPWLLKEKPQLSRWIAAAVGFAGVMIVVRPGSGLDPLGVVLGLITAVFFAAQFIATRRVANEDPFTTLIWSGAVGALGLTAILPFVLPPAMPVLANLGLWEWVVMLSTGVSGALGHLLQIQAYRNAPASVLAPLVYLQITCAATLGWLIWGQFPGPLTWLGIAITCGSGAGIALYEWRRNRLARAAAST</sequence>
<feature type="domain" description="EamA" evidence="2">
    <location>
        <begin position="167"/>
        <end position="297"/>
    </location>
</feature>
<evidence type="ECO:0000313" key="3">
    <source>
        <dbReference type="EMBL" id="SBT24575.1"/>
    </source>
</evidence>
<feature type="transmembrane region" description="Helical" evidence="1">
    <location>
        <begin position="286"/>
        <end position="305"/>
    </location>
</feature>
<evidence type="ECO:0000259" key="2">
    <source>
        <dbReference type="Pfam" id="PF00892"/>
    </source>
</evidence>
<dbReference type="Pfam" id="PF00892">
    <property type="entry name" value="EamA"/>
    <property type="match status" value="2"/>
</dbReference>
<dbReference type="PANTHER" id="PTHR22911:SF103">
    <property type="entry name" value="BLR2811 PROTEIN"/>
    <property type="match status" value="1"/>
</dbReference>
<keyword evidence="1" id="KW-0812">Transmembrane</keyword>
<keyword evidence="1" id="KW-1133">Transmembrane helix</keyword>